<dbReference type="Proteomes" id="UP000314294">
    <property type="component" value="Unassembled WGS sequence"/>
</dbReference>
<evidence type="ECO:0000313" key="1">
    <source>
        <dbReference type="EMBL" id="TNN82236.1"/>
    </source>
</evidence>
<protein>
    <submittedName>
        <fullName evidence="1">Uncharacterized protein</fullName>
    </submittedName>
</protein>
<keyword evidence="2" id="KW-1185">Reference proteome</keyword>
<sequence length="94" mass="10332">MLLLTEYRKNVDFGCKTDYGPGCNTKGRQCTTSYSHPGVNGAQDGVHSRVGVDYFVKGGRKVHVRDAKTDLRANLCCMTSLRLTESHQGLSLPL</sequence>
<proteinExistence type="predicted"/>
<dbReference type="EMBL" id="SRLO01000041">
    <property type="protein sequence ID" value="TNN82236.1"/>
    <property type="molecule type" value="Genomic_DNA"/>
</dbReference>
<organism evidence="1 2">
    <name type="scientific">Liparis tanakae</name>
    <name type="common">Tanaka's snailfish</name>
    <dbReference type="NCBI Taxonomy" id="230148"/>
    <lineage>
        <taxon>Eukaryota</taxon>
        <taxon>Metazoa</taxon>
        <taxon>Chordata</taxon>
        <taxon>Craniata</taxon>
        <taxon>Vertebrata</taxon>
        <taxon>Euteleostomi</taxon>
        <taxon>Actinopterygii</taxon>
        <taxon>Neopterygii</taxon>
        <taxon>Teleostei</taxon>
        <taxon>Neoteleostei</taxon>
        <taxon>Acanthomorphata</taxon>
        <taxon>Eupercaria</taxon>
        <taxon>Perciformes</taxon>
        <taxon>Cottioidei</taxon>
        <taxon>Cottales</taxon>
        <taxon>Liparidae</taxon>
        <taxon>Liparis</taxon>
    </lineage>
</organism>
<accession>A0A4Z2IWI0</accession>
<name>A0A4Z2IWI0_9TELE</name>
<reference evidence="1 2" key="1">
    <citation type="submission" date="2019-03" db="EMBL/GenBank/DDBJ databases">
        <title>First draft genome of Liparis tanakae, snailfish: a comprehensive survey of snailfish specific genes.</title>
        <authorList>
            <person name="Kim W."/>
            <person name="Song I."/>
            <person name="Jeong J.-H."/>
            <person name="Kim D."/>
            <person name="Kim S."/>
            <person name="Ryu S."/>
            <person name="Song J.Y."/>
            <person name="Lee S.K."/>
        </authorList>
    </citation>
    <scope>NUCLEOTIDE SEQUENCE [LARGE SCALE GENOMIC DNA]</scope>
    <source>
        <tissue evidence="1">Muscle</tissue>
    </source>
</reference>
<comment type="caution">
    <text evidence="1">The sequence shown here is derived from an EMBL/GenBank/DDBJ whole genome shotgun (WGS) entry which is preliminary data.</text>
</comment>
<evidence type="ECO:0000313" key="2">
    <source>
        <dbReference type="Proteomes" id="UP000314294"/>
    </source>
</evidence>
<dbReference type="AlphaFoldDB" id="A0A4Z2IWI0"/>
<gene>
    <name evidence="1" type="ORF">EYF80_007604</name>
</gene>